<dbReference type="Gene3D" id="3.40.30.10">
    <property type="entry name" value="Glutaredoxin"/>
    <property type="match status" value="1"/>
</dbReference>
<dbReference type="OMA" id="VYNAHRF"/>
<dbReference type="GO" id="GO:0005737">
    <property type="term" value="C:cytoplasm"/>
    <property type="evidence" value="ECO:0007669"/>
    <property type="project" value="InterPro"/>
</dbReference>
<evidence type="ECO:0000313" key="5">
    <source>
        <dbReference type="Proteomes" id="UP000280228"/>
    </source>
</evidence>
<dbReference type="GO" id="GO:0016034">
    <property type="term" value="F:maleylacetoacetate isomerase activity"/>
    <property type="evidence" value="ECO:0007669"/>
    <property type="project" value="UniProtKB-EC"/>
</dbReference>
<dbReference type="GO" id="GO:0006749">
    <property type="term" value="P:glutathione metabolic process"/>
    <property type="evidence" value="ECO:0007669"/>
    <property type="project" value="TreeGrafter"/>
</dbReference>
<dbReference type="Proteomes" id="UP000280228">
    <property type="component" value="Chromosome"/>
</dbReference>
<feature type="domain" description="GST N-terminal" evidence="2">
    <location>
        <begin position="1"/>
        <end position="66"/>
    </location>
</feature>
<evidence type="ECO:0000256" key="1">
    <source>
        <dbReference type="ARBA" id="ARBA00010007"/>
    </source>
</evidence>
<dbReference type="SUPFAM" id="SSF52833">
    <property type="entry name" value="Thioredoxin-like"/>
    <property type="match status" value="1"/>
</dbReference>
<dbReference type="PROSITE" id="PS50405">
    <property type="entry name" value="GST_CTER"/>
    <property type="match status" value="1"/>
</dbReference>
<dbReference type="AlphaFoldDB" id="A0A3S9QGK4"/>
<dbReference type="EC" id="5.2.1.2" evidence="4"/>
<dbReference type="InterPro" id="IPR034330">
    <property type="entry name" value="GST_Zeta_C"/>
</dbReference>
<dbReference type="GO" id="GO:0004364">
    <property type="term" value="F:glutathione transferase activity"/>
    <property type="evidence" value="ECO:0007669"/>
    <property type="project" value="TreeGrafter"/>
</dbReference>
<dbReference type="PANTHER" id="PTHR42673">
    <property type="entry name" value="MALEYLACETOACETATE ISOMERASE"/>
    <property type="match status" value="1"/>
</dbReference>
<dbReference type="GO" id="GO:0006559">
    <property type="term" value="P:L-phenylalanine catabolic process"/>
    <property type="evidence" value="ECO:0007669"/>
    <property type="project" value="TreeGrafter"/>
</dbReference>
<dbReference type="PROSITE" id="PS50404">
    <property type="entry name" value="GST_NTER"/>
    <property type="match status" value="1"/>
</dbReference>
<dbReference type="InterPro" id="IPR010987">
    <property type="entry name" value="Glutathione-S-Trfase_C-like"/>
</dbReference>
<dbReference type="FunFam" id="1.20.1050.10:FF:000017">
    <property type="entry name" value="Maleylacetoacetate isomerase"/>
    <property type="match status" value="1"/>
</dbReference>
<protein>
    <submittedName>
        <fullName evidence="4">Maleylacetoacetate isomerase</fullName>
        <ecNumber evidence="4">5.2.1.2</ecNumber>
    </submittedName>
</protein>
<dbReference type="SFLD" id="SFLDG00358">
    <property type="entry name" value="Main_(cytGST)"/>
    <property type="match status" value="1"/>
</dbReference>
<dbReference type="CDD" id="cd03191">
    <property type="entry name" value="GST_C_Zeta"/>
    <property type="match status" value="1"/>
</dbReference>
<feature type="domain" description="GST C-terminal" evidence="3">
    <location>
        <begin position="71"/>
        <end position="197"/>
    </location>
</feature>
<dbReference type="EMBL" id="CP034662">
    <property type="protein sequence ID" value="AZQ93869.1"/>
    <property type="molecule type" value="Genomic_DNA"/>
</dbReference>
<gene>
    <name evidence="4" type="primary">maiA</name>
    <name evidence="4" type="ORF">EJK53_1262</name>
</gene>
<dbReference type="PANTHER" id="PTHR42673:SF4">
    <property type="entry name" value="MALEYLACETOACETATE ISOMERASE"/>
    <property type="match status" value="1"/>
</dbReference>
<reference evidence="4 5" key="1">
    <citation type="submission" date="2018-12" db="EMBL/GenBank/DDBJ databases">
        <title>Persistence of Moraxella catarrhalis in Chronic Obstructive Pulmonary Disease and Regulation of the Hag/MID Adhesin.</title>
        <authorList>
            <person name="Murphy T."/>
            <person name="Zhao X."/>
            <person name="Vyas G."/>
            <person name="Aluvathingal J."/>
            <person name="Nadendla S."/>
            <person name="Tallon L."/>
            <person name="Tettelin H."/>
        </authorList>
    </citation>
    <scope>NUCLEOTIDE SEQUENCE [LARGE SCALE GENOMIC DNA]</scope>
    <source>
        <strain evidence="4 5">46P58B1</strain>
    </source>
</reference>
<dbReference type="SFLD" id="SFLDS00019">
    <property type="entry name" value="Glutathione_Transferase_(cytos"/>
    <property type="match status" value="1"/>
</dbReference>
<comment type="similarity">
    <text evidence="1">Belongs to the GST superfamily. Zeta family.</text>
</comment>
<sequence length="197" mass="22239">MSEFFGIKGLSYQKNFINLKQSQQTTKAYHQTNPQGLVPAWEDDSGSYGQSFAIMLLLEDKHPTPALLPSDPAKKAEILSVVQHIACDIHPLNNLRVLNYLKNKLHLDATGIDDWYAHWIQLGFDALETTLSQTAGRYCFGDTPTFADCFLIPQMYNAIRFNVDLSAYPTLCRIYEYANTQPAFIAAMPKNQEDAVE</sequence>
<evidence type="ECO:0000259" key="3">
    <source>
        <dbReference type="PROSITE" id="PS50405"/>
    </source>
</evidence>
<evidence type="ECO:0000313" key="4">
    <source>
        <dbReference type="EMBL" id="AZQ93869.1"/>
    </source>
</evidence>
<dbReference type="InterPro" id="IPR036282">
    <property type="entry name" value="Glutathione-S-Trfase_C_sf"/>
</dbReference>
<dbReference type="InterPro" id="IPR040079">
    <property type="entry name" value="Glutathione_S-Trfase"/>
</dbReference>
<dbReference type="NCBIfam" id="TIGR01262">
    <property type="entry name" value="maiA"/>
    <property type="match status" value="1"/>
</dbReference>
<accession>A0A3S9QGK4</accession>
<dbReference type="Gene3D" id="1.20.1050.10">
    <property type="match status" value="1"/>
</dbReference>
<dbReference type="Pfam" id="PF13410">
    <property type="entry name" value="GST_C_2"/>
    <property type="match status" value="1"/>
</dbReference>
<dbReference type="InterPro" id="IPR005955">
    <property type="entry name" value="GST_Zeta"/>
</dbReference>
<dbReference type="Pfam" id="PF13417">
    <property type="entry name" value="GST_N_3"/>
    <property type="match status" value="1"/>
</dbReference>
<dbReference type="InterPro" id="IPR004045">
    <property type="entry name" value="Glutathione_S-Trfase_N"/>
</dbReference>
<organism evidence="4 5">
    <name type="scientific">Moraxella catarrhalis</name>
    <name type="common">Branhamella catarrhalis</name>
    <dbReference type="NCBI Taxonomy" id="480"/>
    <lineage>
        <taxon>Bacteria</taxon>
        <taxon>Pseudomonadati</taxon>
        <taxon>Pseudomonadota</taxon>
        <taxon>Gammaproteobacteria</taxon>
        <taxon>Moraxellales</taxon>
        <taxon>Moraxellaceae</taxon>
        <taxon>Moraxella</taxon>
    </lineage>
</organism>
<evidence type="ECO:0000259" key="2">
    <source>
        <dbReference type="PROSITE" id="PS50404"/>
    </source>
</evidence>
<keyword evidence="4" id="KW-0413">Isomerase</keyword>
<proteinExistence type="inferred from homology"/>
<name>A0A3S9QGK4_MORCA</name>
<dbReference type="SUPFAM" id="SSF47616">
    <property type="entry name" value="GST C-terminal domain-like"/>
    <property type="match status" value="1"/>
</dbReference>
<dbReference type="InterPro" id="IPR036249">
    <property type="entry name" value="Thioredoxin-like_sf"/>
</dbReference>